<feature type="domain" description="Helicase C-terminal" evidence="9">
    <location>
        <begin position="532"/>
        <end position="688"/>
    </location>
</feature>
<dbReference type="SUPFAM" id="SSF52540">
    <property type="entry name" value="P-loop containing nucleoside triphosphate hydrolases"/>
    <property type="match status" value="1"/>
</dbReference>
<evidence type="ECO:0000256" key="4">
    <source>
        <dbReference type="ARBA" id="ARBA00023125"/>
    </source>
</evidence>
<dbReference type="RefSeq" id="WP_118125566.1">
    <property type="nucleotide sequence ID" value="NZ_DBFJSD010000070.1"/>
</dbReference>
<evidence type="ECO:0000256" key="5">
    <source>
        <dbReference type="ARBA" id="ARBA00023235"/>
    </source>
</evidence>
<keyword evidence="2" id="KW-0547">Nucleotide-binding</keyword>
<comment type="similarity">
    <text evidence="1">Belongs to the helicase family. RecQ subfamily.</text>
</comment>
<protein>
    <recommendedName>
        <fullName evidence="7">DNA 3'-5' helicase</fullName>
        <ecNumber evidence="7">5.6.2.4</ecNumber>
    </recommendedName>
</protein>
<evidence type="ECO:0000256" key="3">
    <source>
        <dbReference type="ARBA" id="ARBA00022840"/>
    </source>
</evidence>
<dbReference type="PANTHER" id="PTHR13710">
    <property type="entry name" value="DNA HELICASE RECQ FAMILY MEMBER"/>
    <property type="match status" value="1"/>
</dbReference>
<evidence type="ECO:0000313" key="10">
    <source>
        <dbReference type="EMBL" id="RGR70078.1"/>
    </source>
</evidence>
<evidence type="ECO:0000256" key="2">
    <source>
        <dbReference type="ARBA" id="ARBA00022741"/>
    </source>
</evidence>
<dbReference type="GO" id="GO:0006310">
    <property type="term" value="P:DNA recombination"/>
    <property type="evidence" value="ECO:0007669"/>
    <property type="project" value="TreeGrafter"/>
</dbReference>
<comment type="caution">
    <text evidence="10">The sequence shown here is derived from an EMBL/GenBank/DDBJ whole genome shotgun (WGS) entry which is preliminary data.</text>
</comment>
<evidence type="ECO:0000256" key="1">
    <source>
        <dbReference type="ARBA" id="ARBA00005446"/>
    </source>
</evidence>
<keyword evidence="3" id="KW-0067">ATP-binding</keyword>
<dbReference type="InterPro" id="IPR027417">
    <property type="entry name" value="P-loop_NTPase"/>
</dbReference>
<dbReference type="GO" id="GO:0005737">
    <property type="term" value="C:cytoplasm"/>
    <property type="evidence" value="ECO:0007669"/>
    <property type="project" value="TreeGrafter"/>
</dbReference>
<reference evidence="10 11" key="1">
    <citation type="submission" date="2018-08" db="EMBL/GenBank/DDBJ databases">
        <title>A genome reference for cultivated species of the human gut microbiota.</title>
        <authorList>
            <person name="Zou Y."/>
            <person name="Xue W."/>
            <person name="Luo G."/>
        </authorList>
    </citation>
    <scope>NUCLEOTIDE SEQUENCE [LARGE SCALE GENOMIC DNA]</scope>
    <source>
        <strain evidence="10 11">AF24-4</strain>
    </source>
</reference>
<dbReference type="InterPro" id="IPR011545">
    <property type="entry name" value="DEAD/DEAH_box_helicase_dom"/>
</dbReference>
<dbReference type="Pfam" id="PF00270">
    <property type="entry name" value="DEAD"/>
    <property type="match status" value="1"/>
</dbReference>
<keyword evidence="10" id="KW-0378">Hydrolase</keyword>
<evidence type="ECO:0000259" key="9">
    <source>
        <dbReference type="PROSITE" id="PS51194"/>
    </source>
</evidence>
<organism evidence="10 11">
    <name type="scientific">Roseburia inulinivorans</name>
    <dbReference type="NCBI Taxonomy" id="360807"/>
    <lineage>
        <taxon>Bacteria</taxon>
        <taxon>Bacillati</taxon>
        <taxon>Bacillota</taxon>
        <taxon>Clostridia</taxon>
        <taxon>Lachnospirales</taxon>
        <taxon>Lachnospiraceae</taxon>
        <taxon>Roseburia</taxon>
    </lineage>
</organism>
<dbReference type="EMBL" id="QRUN01000004">
    <property type="protein sequence ID" value="RGR70078.1"/>
    <property type="molecule type" value="Genomic_DNA"/>
</dbReference>
<dbReference type="GO" id="GO:0005694">
    <property type="term" value="C:chromosome"/>
    <property type="evidence" value="ECO:0007669"/>
    <property type="project" value="TreeGrafter"/>
</dbReference>
<dbReference type="Pfam" id="PF00271">
    <property type="entry name" value="Helicase_C"/>
    <property type="match status" value="1"/>
</dbReference>
<keyword evidence="5" id="KW-0413">Isomerase</keyword>
<dbReference type="GO" id="GO:0003677">
    <property type="term" value="F:DNA binding"/>
    <property type="evidence" value="ECO:0007669"/>
    <property type="project" value="UniProtKB-KW"/>
</dbReference>
<dbReference type="InterPro" id="IPR014001">
    <property type="entry name" value="Helicase_ATP-bd"/>
</dbReference>
<accession>A0A412FPI9</accession>
<dbReference type="InterPro" id="IPR001650">
    <property type="entry name" value="Helicase_C-like"/>
</dbReference>
<dbReference type="GO" id="GO:0009378">
    <property type="term" value="F:four-way junction helicase activity"/>
    <property type="evidence" value="ECO:0007669"/>
    <property type="project" value="TreeGrafter"/>
</dbReference>
<evidence type="ECO:0000313" key="11">
    <source>
        <dbReference type="Proteomes" id="UP000285820"/>
    </source>
</evidence>
<dbReference type="GO" id="GO:0005524">
    <property type="term" value="F:ATP binding"/>
    <property type="evidence" value="ECO:0007669"/>
    <property type="project" value="UniProtKB-KW"/>
</dbReference>
<evidence type="ECO:0000256" key="6">
    <source>
        <dbReference type="ARBA" id="ARBA00034617"/>
    </source>
</evidence>
<dbReference type="GO" id="GO:0043138">
    <property type="term" value="F:3'-5' DNA helicase activity"/>
    <property type="evidence" value="ECO:0007669"/>
    <property type="project" value="UniProtKB-EC"/>
</dbReference>
<dbReference type="Gene3D" id="3.40.50.300">
    <property type="entry name" value="P-loop containing nucleotide triphosphate hydrolases"/>
    <property type="match status" value="2"/>
</dbReference>
<name>A0A412FPI9_9FIRM</name>
<dbReference type="PROSITE" id="PS51192">
    <property type="entry name" value="HELICASE_ATP_BIND_1"/>
    <property type="match status" value="1"/>
</dbReference>
<feature type="domain" description="Helicase ATP-binding" evidence="8">
    <location>
        <begin position="301"/>
        <end position="489"/>
    </location>
</feature>
<dbReference type="GO" id="GO:0006281">
    <property type="term" value="P:DNA repair"/>
    <property type="evidence" value="ECO:0007669"/>
    <property type="project" value="TreeGrafter"/>
</dbReference>
<dbReference type="SMART" id="SM00487">
    <property type="entry name" value="DEXDc"/>
    <property type="match status" value="1"/>
</dbReference>
<proteinExistence type="inferred from homology"/>
<keyword evidence="10" id="KW-0347">Helicase</keyword>
<dbReference type="AlphaFoldDB" id="A0A412FPI9"/>
<keyword evidence="4" id="KW-0238">DNA-binding</keyword>
<evidence type="ECO:0000259" key="8">
    <source>
        <dbReference type="PROSITE" id="PS51192"/>
    </source>
</evidence>
<dbReference type="EC" id="5.6.2.4" evidence="7"/>
<dbReference type="PANTHER" id="PTHR13710:SF105">
    <property type="entry name" value="ATP-DEPENDENT DNA HELICASE Q1"/>
    <property type="match status" value="1"/>
</dbReference>
<dbReference type="PROSITE" id="PS51194">
    <property type="entry name" value="HELICASE_CTER"/>
    <property type="match status" value="1"/>
</dbReference>
<dbReference type="Proteomes" id="UP000285820">
    <property type="component" value="Unassembled WGS sequence"/>
</dbReference>
<gene>
    <name evidence="10" type="ORF">DWY29_05230</name>
</gene>
<sequence>MKLVVYKGFDEEFLSMVKEEPLVDGTIATKLNVLEFDKKTRKQLDMALISLEESDEVWVTYSEYTLIKNRVDDAIEEDGLELIIFTNNLYPDYYPLPFELTTDLIDEIEKNLNSDSTDDCSKECQRYLTIYNTLVNVDGVYYGSFYNYEYEKNDAIVSKPYYLNQIVIEDAQVKSDIDIFVNEDVDTYLRDLARIIELKPSVIGLKMTEGLVSKRIVLSLQAYCVANNIRLVKFHEYLEDDAQMEQELIDIARNDVHIANFTGFRSIKFYKNPDIDKEIVEISQSTLIQEIIHQAENSYNTEKGHSFRDIFITASTGAGKSVMFQIPAIYLAKHYQKLTIIIEPVKALMQDQKEKLIKNGYTRVETFNSDLISQVEKEAVLNRIKAGEVDLLYLSPETLLSYSIETIIGDREIGLLIIDEAHIVTTWGMGFRPDYWYLGGYINRLRNQIQTTAGKMRKTYDFPICAFTATAINGGVDDSVSDTVISLYMENPVKFIGYVRREDIKFDVKMCETRKLPQTVYESKKTEAMSSRIVKWLAEKEKTIVYFPYAQNAFDASRGVRGFAGIKTDPRIGVFTGKNVDELSTETFNEKKRETFEKFRTGEQSIMYATKAFGMGVDIDDVQNVYHYAVSGNLCDYIQEIGRVARKPEMTGVAITDFFYNDMTYMNKLFGMSRIRQYQIKKVLEGIYDVYKSKKGARSFLISPQSFTYIFNGKGVKDEGQCINKLKTCLLMLEKDFYDKYNFKVIISRPQSVFTKAYVVIDKENESLVLNSEYGKCFRFLARGRYQERQPDGSLLSDTGDVYTLDLKQVWEQFHGNISFPQFKYWYFNDSSTSKDKIAIMPSIRKYFSPRQKVNIEARGDLLLNEIREKILADFEYIGNILYSEFGKNYFTTDDFTRVIKEKYGMTQARIIANSLFDLVDPNMTCVKRRSNDSSAKNYYLLSNGNFKEYMRKAIIKSLIVNKITKSSESSYSSYMSIANDEWSNIALKLLSIFDYISYEILGGEEPEIFIRLNDPQKVKNIVLGNTFYSNNYVNRAKQKHDRDVSVLLKFFNGLNTDKERWDYIEHYFLGYDVLCESETVVEPVSNVEMSKAIDKEKSYPTHQYKKWMDLNLFFDENDHIIVDKIAELGVTIPEYLSTVLKKSDWGNNILMSWPSKNVLICQQDTADHILSGFKKKGWIAYRIYEVDMEEISEVLK</sequence>
<comment type="catalytic activity">
    <reaction evidence="6">
        <text>Couples ATP hydrolysis with the unwinding of duplex DNA by translocating in the 3'-5' direction.</text>
        <dbReference type="EC" id="5.6.2.4"/>
    </reaction>
</comment>
<evidence type="ECO:0000256" key="7">
    <source>
        <dbReference type="ARBA" id="ARBA00034808"/>
    </source>
</evidence>
<dbReference type="SMART" id="SM00490">
    <property type="entry name" value="HELICc"/>
    <property type="match status" value="1"/>
</dbReference>